<dbReference type="EMBL" id="LXQA010809452">
    <property type="protein sequence ID" value="MCI72050.1"/>
    <property type="molecule type" value="Genomic_DNA"/>
</dbReference>
<evidence type="ECO:0000313" key="3">
    <source>
        <dbReference type="Proteomes" id="UP000265520"/>
    </source>
</evidence>
<reference evidence="2 3" key="1">
    <citation type="journal article" date="2018" name="Front. Plant Sci.">
        <title>Red Clover (Trifolium pratense) and Zigzag Clover (T. medium) - A Picture of Genomic Similarities and Differences.</title>
        <authorList>
            <person name="Dluhosova J."/>
            <person name="Istvanek J."/>
            <person name="Nedelnik J."/>
            <person name="Repkova J."/>
        </authorList>
    </citation>
    <scope>NUCLEOTIDE SEQUENCE [LARGE SCALE GENOMIC DNA]</scope>
    <source>
        <strain evidence="3">cv. 10/8</strain>
        <tissue evidence="2">Leaf</tissue>
    </source>
</reference>
<feature type="non-terminal residue" evidence="2">
    <location>
        <position position="21"/>
    </location>
</feature>
<protein>
    <submittedName>
        <fullName evidence="2">Uncharacterized protein</fullName>
    </submittedName>
</protein>
<dbReference type="AlphaFoldDB" id="A0A392UI03"/>
<dbReference type="Proteomes" id="UP000265520">
    <property type="component" value="Unassembled WGS sequence"/>
</dbReference>
<evidence type="ECO:0000256" key="1">
    <source>
        <dbReference type="SAM" id="MobiDB-lite"/>
    </source>
</evidence>
<comment type="caution">
    <text evidence="2">The sequence shown here is derived from an EMBL/GenBank/DDBJ whole genome shotgun (WGS) entry which is preliminary data.</text>
</comment>
<feature type="region of interest" description="Disordered" evidence="1">
    <location>
        <begin position="1"/>
        <end position="21"/>
    </location>
</feature>
<name>A0A392UI03_9FABA</name>
<keyword evidence="3" id="KW-1185">Reference proteome</keyword>
<proteinExistence type="predicted"/>
<accession>A0A392UI03</accession>
<evidence type="ECO:0000313" key="2">
    <source>
        <dbReference type="EMBL" id="MCI72050.1"/>
    </source>
</evidence>
<sequence length="21" mass="2204">MLWSTNESGHDLCNGSVGPEA</sequence>
<organism evidence="2 3">
    <name type="scientific">Trifolium medium</name>
    <dbReference type="NCBI Taxonomy" id="97028"/>
    <lineage>
        <taxon>Eukaryota</taxon>
        <taxon>Viridiplantae</taxon>
        <taxon>Streptophyta</taxon>
        <taxon>Embryophyta</taxon>
        <taxon>Tracheophyta</taxon>
        <taxon>Spermatophyta</taxon>
        <taxon>Magnoliopsida</taxon>
        <taxon>eudicotyledons</taxon>
        <taxon>Gunneridae</taxon>
        <taxon>Pentapetalae</taxon>
        <taxon>rosids</taxon>
        <taxon>fabids</taxon>
        <taxon>Fabales</taxon>
        <taxon>Fabaceae</taxon>
        <taxon>Papilionoideae</taxon>
        <taxon>50 kb inversion clade</taxon>
        <taxon>NPAAA clade</taxon>
        <taxon>Hologalegina</taxon>
        <taxon>IRL clade</taxon>
        <taxon>Trifolieae</taxon>
        <taxon>Trifolium</taxon>
    </lineage>
</organism>